<gene>
    <name evidence="1" type="ORF">GHA_02332</name>
</gene>
<dbReference type="EMBL" id="CAHPSC010000032">
    <property type="protein sequence ID" value="CAB5695445.1"/>
    <property type="molecule type" value="Genomic_DNA"/>
</dbReference>
<organism evidence="1 2">
    <name type="scientific">Comamonas aquatica</name>
    <dbReference type="NCBI Taxonomy" id="225991"/>
    <lineage>
        <taxon>Bacteria</taxon>
        <taxon>Pseudomonadati</taxon>
        <taxon>Pseudomonadota</taxon>
        <taxon>Betaproteobacteria</taxon>
        <taxon>Burkholderiales</taxon>
        <taxon>Comamonadaceae</taxon>
        <taxon>Comamonas</taxon>
    </lineage>
</organism>
<accession>A0AA35D831</accession>
<reference evidence="1" key="1">
    <citation type="submission" date="2020-05" db="EMBL/GenBank/DDBJ databases">
        <authorList>
            <person name="Delgado-Blas J."/>
        </authorList>
    </citation>
    <scope>NUCLEOTIDE SEQUENCE</scope>
    <source>
        <strain evidence="1">BB1454</strain>
    </source>
</reference>
<dbReference type="Proteomes" id="UP000834458">
    <property type="component" value="Unassembled WGS sequence"/>
</dbReference>
<comment type="caution">
    <text evidence="1">The sequence shown here is derived from an EMBL/GenBank/DDBJ whole genome shotgun (WGS) entry which is preliminary data.</text>
</comment>
<sequence>MKKFGTSVRYRLLGHNVWINDNGAFCIVQLEGKRLNDDDEIETYRQGGVVTFSKSNANGVDFAPPTGYGDGTE</sequence>
<name>A0AA35D831_9BURK</name>
<dbReference type="AlphaFoldDB" id="A0AA35D831"/>
<evidence type="ECO:0000313" key="1">
    <source>
        <dbReference type="EMBL" id="CAB5695445.1"/>
    </source>
</evidence>
<evidence type="ECO:0000313" key="2">
    <source>
        <dbReference type="Proteomes" id="UP000834458"/>
    </source>
</evidence>
<proteinExistence type="predicted"/>
<protein>
    <submittedName>
        <fullName evidence="1">Uncharacterized protein</fullName>
    </submittedName>
</protein>